<protein>
    <recommendedName>
        <fullName evidence="3">EamA domain-containing protein</fullName>
    </recommendedName>
</protein>
<dbReference type="Gene3D" id="1.10.3730.20">
    <property type="match status" value="1"/>
</dbReference>
<keyword evidence="1" id="KW-0472">Membrane</keyword>
<organism evidence="2">
    <name type="scientific">viral metagenome</name>
    <dbReference type="NCBI Taxonomy" id="1070528"/>
    <lineage>
        <taxon>unclassified sequences</taxon>
        <taxon>metagenomes</taxon>
        <taxon>organismal metagenomes</taxon>
    </lineage>
</organism>
<name>A0A6C0K356_9ZZZZ</name>
<reference evidence="2" key="1">
    <citation type="journal article" date="2020" name="Nature">
        <title>Giant virus diversity and host interactions through global metagenomics.</title>
        <authorList>
            <person name="Schulz F."/>
            <person name="Roux S."/>
            <person name="Paez-Espino D."/>
            <person name="Jungbluth S."/>
            <person name="Walsh D.A."/>
            <person name="Denef V.J."/>
            <person name="McMahon K.D."/>
            <person name="Konstantinidis K.T."/>
            <person name="Eloe-Fadrosh E.A."/>
            <person name="Kyrpides N.C."/>
            <person name="Woyke T."/>
        </authorList>
    </citation>
    <scope>NUCLEOTIDE SEQUENCE</scope>
    <source>
        <strain evidence="2">GVMAG-S-1101171-110</strain>
    </source>
</reference>
<feature type="transmembrane region" description="Helical" evidence="1">
    <location>
        <begin position="33"/>
        <end position="51"/>
    </location>
</feature>
<feature type="transmembrane region" description="Helical" evidence="1">
    <location>
        <begin position="87"/>
        <end position="105"/>
    </location>
</feature>
<evidence type="ECO:0000256" key="1">
    <source>
        <dbReference type="SAM" id="Phobius"/>
    </source>
</evidence>
<evidence type="ECO:0000313" key="2">
    <source>
        <dbReference type="EMBL" id="QHU12495.1"/>
    </source>
</evidence>
<feature type="transmembrane region" description="Helical" evidence="1">
    <location>
        <begin position="63"/>
        <end position="81"/>
    </location>
</feature>
<keyword evidence="1" id="KW-1133">Transmembrane helix</keyword>
<dbReference type="InterPro" id="IPR037185">
    <property type="entry name" value="EmrE-like"/>
</dbReference>
<keyword evidence="1" id="KW-0812">Transmembrane</keyword>
<dbReference type="SUPFAM" id="SSF103481">
    <property type="entry name" value="Multidrug resistance efflux transporter EmrE"/>
    <property type="match status" value="1"/>
</dbReference>
<sequence>MLQYLFATYLASIDSVVLPILKAKKLGMITGTWMFPLAALIYSIQPLVFYHSLSIESMTIMNIMWDVISDILVSIIGIFVFNEYLSPIQIFGLILSILGIGLLGYKEEKRV</sequence>
<accession>A0A6C0K356</accession>
<proteinExistence type="predicted"/>
<dbReference type="EMBL" id="MN740801">
    <property type="protein sequence ID" value="QHU12495.1"/>
    <property type="molecule type" value="Genomic_DNA"/>
</dbReference>
<evidence type="ECO:0008006" key="3">
    <source>
        <dbReference type="Google" id="ProtNLM"/>
    </source>
</evidence>
<dbReference type="AlphaFoldDB" id="A0A6C0K356"/>